<name>A0A645E3F9_9ZZZZ</name>
<protein>
    <submittedName>
        <fullName evidence="1">Uncharacterized protein</fullName>
    </submittedName>
</protein>
<organism evidence="1">
    <name type="scientific">bioreactor metagenome</name>
    <dbReference type="NCBI Taxonomy" id="1076179"/>
    <lineage>
        <taxon>unclassified sequences</taxon>
        <taxon>metagenomes</taxon>
        <taxon>ecological metagenomes</taxon>
    </lineage>
</organism>
<dbReference type="EMBL" id="VSSQ01042685">
    <property type="protein sequence ID" value="MPM96300.1"/>
    <property type="molecule type" value="Genomic_DNA"/>
</dbReference>
<dbReference type="AlphaFoldDB" id="A0A645E3F9"/>
<gene>
    <name evidence="1" type="ORF">SDC9_143458</name>
</gene>
<sequence>MEEVDSLLSLRRNLKAAAQLAQAAANRFKDL</sequence>
<comment type="caution">
    <text evidence="1">The sequence shown here is derived from an EMBL/GenBank/DDBJ whole genome shotgun (WGS) entry which is preliminary data.</text>
</comment>
<accession>A0A645E3F9</accession>
<proteinExistence type="predicted"/>
<evidence type="ECO:0000313" key="1">
    <source>
        <dbReference type="EMBL" id="MPM96300.1"/>
    </source>
</evidence>
<reference evidence="1" key="1">
    <citation type="submission" date="2019-08" db="EMBL/GenBank/DDBJ databases">
        <authorList>
            <person name="Kucharzyk K."/>
            <person name="Murdoch R.W."/>
            <person name="Higgins S."/>
            <person name="Loffler F."/>
        </authorList>
    </citation>
    <scope>NUCLEOTIDE SEQUENCE</scope>
</reference>